<protein>
    <submittedName>
        <fullName evidence="2">Uncharacterized protein</fullName>
    </submittedName>
</protein>
<organism evidence="2 3">
    <name type="scientific">Botryobasidium botryosum (strain FD-172 SS1)</name>
    <dbReference type="NCBI Taxonomy" id="930990"/>
    <lineage>
        <taxon>Eukaryota</taxon>
        <taxon>Fungi</taxon>
        <taxon>Dikarya</taxon>
        <taxon>Basidiomycota</taxon>
        <taxon>Agaricomycotina</taxon>
        <taxon>Agaricomycetes</taxon>
        <taxon>Cantharellales</taxon>
        <taxon>Botryobasidiaceae</taxon>
        <taxon>Botryobasidium</taxon>
    </lineage>
</organism>
<dbReference type="EMBL" id="KL198025">
    <property type="protein sequence ID" value="KDQ16967.1"/>
    <property type="molecule type" value="Genomic_DNA"/>
</dbReference>
<sequence length="282" mass="31406">MVYRREQPAPPYEEAIANATRTATFLNDHYGISTLGLLLENMNVGTTQQTNDLALPEGSMEGLRPTVYGANPSFAVHQRFIYNRQERDATIDTGMAELFAKAQSLYEQGNCDIIVLASRPDANYREAYYSRGILNDPSARQYCESFPALFADLARERRGVFEEKNHLRYSMRRHPATPSRRGGSQGISSSPSSSQATRRDPVAGPSAVAAVAGFPTDVTEYLMRRGVNGQQRQDLELAWQWSKQAADGAFSIEDVLSEMTISPEARSFVELKLLRSLNRITA</sequence>
<feature type="region of interest" description="Disordered" evidence="1">
    <location>
        <begin position="166"/>
        <end position="202"/>
    </location>
</feature>
<dbReference type="Proteomes" id="UP000027195">
    <property type="component" value="Unassembled WGS sequence"/>
</dbReference>
<name>A0A067MYK2_BOTB1</name>
<reference evidence="3" key="1">
    <citation type="journal article" date="2014" name="Proc. Natl. Acad. Sci. U.S.A.">
        <title>Extensive sampling of basidiomycete genomes demonstrates inadequacy of the white-rot/brown-rot paradigm for wood decay fungi.</title>
        <authorList>
            <person name="Riley R."/>
            <person name="Salamov A.A."/>
            <person name="Brown D.W."/>
            <person name="Nagy L.G."/>
            <person name="Floudas D."/>
            <person name="Held B.W."/>
            <person name="Levasseur A."/>
            <person name="Lombard V."/>
            <person name="Morin E."/>
            <person name="Otillar R."/>
            <person name="Lindquist E.A."/>
            <person name="Sun H."/>
            <person name="LaButti K.M."/>
            <person name="Schmutz J."/>
            <person name="Jabbour D."/>
            <person name="Luo H."/>
            <person name="Baker S.E."/>
            <person name="Pisabarro A.G."/>
            <person name="Walton J.D."/>
            <person name="Blanchette R.A."/>
            <person name="Henrissat B."/>
            <person name="Martin F."/>
            <person name="Cullen D."/>
            <person name="Hibbett D.S."/>
            <person name="Grigoriev I.V."/>
        </authorList>
    </citation>
    <scope>NUCLEOTIDE SEQUENCE [LARGE SCALE GENOMIC DNA]</scope>
    <source>
        <strain evidence="3">FD-172 SS1</strain>
    </source>
</reference>
<dbReference type="AlphaFoldDB" id="A0A067MYK2"/>
<keyword evidence="3" id="KW-1185">Reference proteome</keyword>
<feature type="compositionally biased region" description="Low complexity" evidence="1">
    <location>
        <begin position="178"/>
        <end position="195"/>
    </location>
</feature>
<evidence type="ECO:0000313" key="2">
    <source>
        <dbReference type="EMBL" id="KDQ16967.1"/>
    </source>
</evidence>
<evidence type="ECO:0000313" key="3">
    <source>
        <dbReference type="Proteomes" id="UP000027195"/>
    </source>
</evidence>
<evidence type="ECO:0000256" key="1">
    <source>
        <dbReference type="SAM" id="MobiDB-lite"/>
    </source>
</evidence>
<accession>A0A067MYK2</accession>
<dbReference type="InParanoid" id="A0A067MYK2"/>
<dbReference type="HOGENOM" id="CLU_1004691_0_0_1"/>
<gene>
    <name evidence="2" type="ORF">BOTBODRAFT_30355</name>
</gene>
<proteinExistence type="predicted"/>